<gene>
    <name evidence="1" type="ORF">LTS18_009451</name>
</gene>
<dbReference type="EMBL" id="JAWDJW010002558">
    <property type="protein sequence ID" value="KAK3077735.1"/>
    <property type="molecule type" value="Genomic_DNA"/>
</dbReference>
<accession>A0ACC3DMJ2</accession>
<name>A0ACC3DMJ2_9PEZI</name>
<organism evidence="1 2">
    <name type="scientific">Coniosporium uncinatum</name>
    <dbReference type="NCBI Taxonomy" id="93489"/>
    <lineage>
        <taxon>Eukaryota</taxon>
        <taxon>Fungi</taxon>
        <taxon>Dikarya</taxon>
        <taxon>Ascomycota</taxon>
        <taxon>Pezizomycotina</taxon>
        <taxon>Dothideomycetes</taxon>
        <taxon>Dothideomycetes incertae sedis</taxon>
        <taxon>Coniosporium</taxon>
    </lineage>
</organism>
<evidence type="ECO:0000313" key="2">
    <source>
        <dbReference type="Proteomes" id="UP001186974"/>
    </source>
</evidence>
<sequence length="177" mass="19726">MALTLHETYVTAMIRYCEILSDIIDKAIAYADEKSMPPEDLIEAQLISGMKGFGYQIQRVSDTCKGAMTRVGEGKVQPASWPDDEKTFDELKARLAKTVDYLKAVPEDALEPKADEELVVKLGNGKTYSFTGKTYFMVYAMPNFYFHVVTAYDILRAKGVPIGKLDFLGGSRFPEAS</sequence>
<reference evidence="1" key="1">
    <citation type="submission" date="2024-09" db="EMBL/GenBank/DDBJ databases">
        <title>Black Yeasts Isolated from many extreme environments.</title>
        <authorList>
            <person name="Coleine C."/>
            <person name="Stajich J.E."/>
            <person name="Selbmann L."/>
        </authorList>
    </citation>
    <scope>NUCLEOTIDE SEQUENCE</scope>
    <source>
        <strain evidence="1">CCFEE 5737</strain>
    </source>
</reference>
<proteinExistence type="predicted"/>
<dbReference type="Proteomes" id="UP001186974">
    <property type="component" value="Unassembled WGS sequence"/>
</dbReference>
<evidence type="ECO:0000313" key="1">
    <source>
        <dbReference type="EMBL" id="KAK3077735.1"/>
    </source>
</evidence>
<comment type="caution">
    <text evidence="1">The sequence shown here is derived from an EMBL/GenBank/DDBJ whole genome shotgun (WGS) entry which is preliminary data.</text>
</comment>
<keyword evidence="2" id="KW-1185">Reference proteome</keyword>
<protein>
    <submittedName>
        <fullName evidence="1">Uncharacterized protein</fullName>
    </submittedName>
</protein>